<dbReference type="Gene3D" id="3.40.920.10">
    <property type="entry name" value="Pyruvate-ferredoxin oxidoreductase, PFOR, domain III"/>
    <property type="match status" value="1"/>
</dbReference>
<dbReference type="AlphaFoldDB" id="A0A424YD57"/>
<reference evidence="3 4" key="1">
    <citation type="submission" date="2018-08" db="EMBL/GenBank/DDBJ databases">
        <title>The metabolism and importance of syntrophic acetate oxidation coupled to methane or sulfide production in haloalkaline environments.</title>
        <authorList>
            <person name="Timmers P.H.A."/>
            <person name="Vavourakis C.D."/>
            <person name="Sorokin D.Y."/>
            <person name="Sinninghe Damste J.S."/>
            <person name="Muyzer G."/>
            <person name="Stams A.J.M."/>
            <person name="Plugge C.M."/>
        </authorList>
    </citation>
    <scope>NUCLEOTIDE SEQUENCE [LARGE SCALE GENOMIC DNA]</scope>
    <source>
        <strain evidence="3">MSAO_Bac1</strain>
    </source>
</reference>
<comment type="caution">
    <text evidence="3">The sequence shown here is derived from an EMBL/GenBank/DDBJ whole genome shotgun (WGS) entry which is preliminary data.</text>
</comment>
<feature type="domain" description="Pyruvate/ketoisovalerate oxidoreductase catalytic" evidence="2">
    <location>
        <begin position="27"/>
        <end position="191"/>
    </location>
</feature>
<dbReference type="PANTHER" id="PTHR43366:SF1">
    <property type="entry name" value="PYRUVATE SYNTHASE SUBUNIT PORC"/>
    <property type="match status" value="1"/>
</dbReference>
<accession>A0A424YD57</accession>
<dbReference type="PANTHER" id="PTHR43366">
    <property type="entry name" value="PYRUVATE SYNTHASE SUBUNIT PORC"/>
    <property type="match status" value="1"/>
</dbReference>
<organism evidence="3 4">
    <name type="scientific">Candidatus Syntrophonatronum acetioxidans</name>
    <dbReference type="NCBI Taxonomy" id="1795816"/>
    <lineage>
        <taxon>Bacteria</taxon>
        <taxon>Bacillati</taxon>
        <taxon>Bacillota</taxon>
        <taxon>Clostridia</taxon>
        <taxon>Eubacteriales</taxon>
        <taxon>Syntrophomonadaceae</taxon>
        <taxon>Candidatus Syntrophonatronum</taxon>
    </lineage>
</organism>
<dbReference type="EMBL" id="QZAA01000165">
    <property type="protein sequence ID" value="RQD75289.1"/>
    <property type="molecule type" value="Genomic_DNA"/>
</dbReference>
<protein>
    <submittedName>
        <fullName evidence="3">Pyruvate ferredoxin oxidoreductase</fullName>
    </submittedName>
</protein>
<dbReference type="Pfam" id="PF01558">
    <property type="entry name" value="POR"/>
    <property type="match status" value="1"/>
</dbReference>
<evidence type="ECO:0000313" key="3">
    <source>
        <dbReference type="EMBL" id="RQD75289.1"/>
    </source>
</evidence>
<evidence type="ECO:0000313" key="4">
    <source>
        <dbReference type="Proteomes" id="UP000285138"/>
    </source>
</evidence>
<dbReference type="InterPro" id="IPR019752">
    <property type="entry name" value="Pyrv/ketoisovalerate_OxRed_cat"/>
</dbReference>
<keyword evidence="3" id="KW-0670">Pyruvate</keyword>
<sequence length="199" mass="22391">MVYCIIIIYTNQKEGKFLKEVTIHARAGQGAITVAAILGNAVFWEGKYALAFPHFGAARMGAPMNSFVRINDRIIRIRSQIYEPDYIMVVDYTLMRGFNVFQDIKWGGSAFINQPDRMPTPQVHGVRVYTIPADEISHEIFGSALGNNTVLLGAFAAGVEEVSIESLYRAIDEKFTGEIARDNKKALEEGFYYFLNKYS</sequence>
<dbReference type="SUPFAM" id="SSF53323">
    <property type="entry name" value="Pyruvate-ferredoxin oxidoreductase, PFOR, domain III"/>
    <property type="match status" value="1"/>
</dbReference>
<dbReference type="InterPro" id="IPR002869">
    <property type="entry name" value="Pyrv_flavodox_OxRed_cen"/>
</dbReference>
<dbReference type="Proteomes" id="UP000285138">
    <property type="component" value="Unassembled WGS sequence"/>
</dbReference>
<dbReference type="GO" id="GO:0016625">
    <property type="term" value="F:oxidoreductase activity, acting on the aldehyde or oxo group of donors, iron-sulfur protein as acceptor"/>
    <property type="evidence" value="ECO:0007669"/>
    <property type="project" value="InterPro"/>
</dbReference>
<gene>
    <name evidence="3" type="ORF">D5R97_06535</name>
</gene>
<name>A0A424YD57_9FIRM</name>
<evidence type="ECO:0000259" key="2">
    <source>
        <dbReference type="Pfam" id="PF01558"/>
    </source>
</evidence>
<keyword evidence="1" id="KW-0560">Oxidoreductase</keyword>
<dbReference type="NCBIfam" id="TIGR02175">
    <property type="entry name" value="PorC_KorC"/>
    <property type="match status" value="1"/>
</dbReference>
<proteinExistence type="predicted"/>
<evidence type="ECO:0000256" key="1">
    <source>
        <dbReference type="ARBA" id="ARBA00023002"/>
    </source>
</evidence>
<dbReference type="InterPro" id="IPR011894">
    <property type="entry name" value="PorC_KorC"/>
</dbReference>
<dbReference type="InterPro" id="IPR051626">
    <property type="entry name" value="Oxidoreductase_gamma_subunit"/>
</dbReference>